<accession>A0A397SJN3</accession>
<evidence type="ECO:0000313" key="3">
    <source>
        <dbReference type="Proteomes" id="UP000265703"/>
    </source>
</evidence>
<dbReference type="PROSITE" id="PS51886">
    <property type="entry name" value="TLDC"/>
    <property type="match status" value="1"/>
</dbReference>
<reference evidence="2 3" key="1">
    <citation type="submission" date="2018-06" db="EMBL/GenBank/DDBJ databases">
        <title>Comparative genomics reveals the genomic features of Rhizophagus irregularis, R. cerebriforme, R. diaphanum and Gigaspora rosea, and their symbiotic lifestyle signature.</title>
        <authorList>
            <person name="Morin E."/>
            <person name="San Clemente H."/>
            <person name="Chen E.C.H."/>
            <person name="De La Providencia I."/>
            <person name="Hainaut M."/>
            <person name="Kuo A."/>
            <person name="Kohler A."/>
            <person name="Murat C."/>
            <person name="Tang N."/>
            <person name="Roy S."/>
            <person name="Loubradou J."/>
            <person name="Henrissat B."/>
            <person name="Grigoriev I.V."/>
            <person name="Corradi N."/>
            <person name="Roux C."/>
            <person name="Martin F.M."/>
        </authorList>
    </citation>
    <scope>NUCLEOTIDE SEQUENCE [LARGE SCALE GENOMIC DNA]</scope>
    <source>
        <strain evidence="2 3">DAOM 227022</strain>
    </source>
</reference>
<proteinExistence type="predicted"/>
<dbReference type="Pfam" id="PF07534">
    <property type="entry name" value="TLD"/>
    <property type="match status" value="1"/>
</dbReference>
<dbReference type="Proteomes" id="UP000265703">
    <property type="component" value="Unassembled WGS sequence"/>
</dbReference>
<evidence type="ECO:0000259" key="1">
    <source>
        <dbReference type="PROSITE" id="PS51886"/>
    </source>
</evidence>
<dbReference type="AlphaFoldDB" id="A0A397SJN3"/>
<dbReference type="OrthoDB" id="298084at2759"/>
<dbReference type="InterPro" id="IPR006571">
    <property type="entry name" value="TLDc_dom"/>
</dbReference>
<gene>
    <name evidence="2" type="ORF">C1645_829332</name>
</gene>
<dbReference type="EMBL" id="QKYT01000365">
    <property type="protein sequence ID" value="RIA86410.1"/>
    <property type="molecule type" value="Genomic_DNA"/>
</dbReference>
<evidence type="ECO:0000313" key="2">
    <source>
        <dbReference type="EMBL" id="RIA86410.1"/>
    </source>
</evidence>
<comment type="caution">
    <text evidence="2">The sequence shown here is derived from an EMBL/GenBank/DDBJ whole genome shotgun (WGS) entry which is preliminary data.</text>
</comment>
<feature type="domain" description="TLDc" evidence="1">
    <location>
        <begin position="8"/>
        <end position="175"/>
    </location>
</feature>
<organism evidence="2 3">
    <name type="scientific">Glomus cerebriforme</name>
    <dbReference type="NCBI Taxonomy" id="658196"/>
    <lineage>
        <taxon>Eukaryota</taxon>
        <taxon>Fungi</taxon>
        <taxon>Fungi incertae sedis</taxon>
        <taxon>Mucoromycota</taxon>
        <taxon>Glomeromycotina</taxon>
        <taxon>Glomeromycetes</taxon>
        <taxon>Glomerales</taxon>
        <taxon>Glomeraceae</taxon>
        <taxon>Glomus</taxon>
    </lineage>
</organism>
<keyword evidence="3" id="KW-1185">Reference proteome</keyword>
<protein>
    <recommendedName>
        <fullName evidence="1">TLDc domain-containing protein</fullName>
    </recommendedName>
</protein>
<name>A0A397SJN3_9GLOM</name>
<sequence>KLNSIDSTLIESKNIPLFASWIDKKGSSYYNRKNIPYGFKLLYRSSRDGLNNQSFHRNCDNKGATIWIAKIQGSTQLIGGYNPLDWNGNEWKRTTVSFLFNFTDGKNISTALVKHINVNGAGYAVYCRNDCGPYMADLRCITSNNWTYEGQEAYYPNLNIPAQFIVEGYEVFQVIKK</sequence>
<feature type="non-terminal residue" evidence="2">
    <location>
        <position position="1"/>
    </location>
</feature>